<sequence>MPSFRSILLSTTTLASLSVAHISLENPKPYKFVGDGRTNPVSSTGSDFPCRIPPGQSYIIDGEPTSMTIGEDQTLSFSGHAVHGGGSCQIALSRGFPTKDSPWMVIHSIEGGCPARNQKGNIDGPNQDKYIFQIPEGIEPGTNWTLAYTWVSRIGGQPEFYMECSPITVLPAKQKRMSFPSRREALSKRHDDFPELFMANMGEVSGGCTTSDAQKEQIAVAYPNPGASIERNDANLFKQQCDGNPRAKKAPAGGADDGDNKTPQAGPSTAASASSSSPSSPPGSTAVASSYDEYGPSTASSAAVTPTTLMTATLSPSDTPSATTLFPFPTTSSAAGVPSATTLFPFPTSSVPAQSSASAPAPAPCSCSCALPAATTTTAAAPCTEGELTCLEDGTHFATCTGGKLTAPQPIAPGYKCQPGAGVGLEISPM</sequence>
<dbReference type="AlphaFoldDB" id="A0A439D2J3"/>
<feature type="region of interest" description="Disordered" evidence="1">
    <location>
        <begin position="239"/>
        <end position="302"/>
    </location>
</feature>
<organism evidence="3 4">
    <name type="scientific">Xylaria grammica</name>
    <dbReference type="NCBI Taxonomy" id="363999"/>
    <lineage>
        <taxon>Eukaryota</taxon>
        <taxon>Fungi</taxon>
        <taxon>Dikarya</taxon>
        <taxon>Ascomycota</taxon>
        <taxon>Pezizomycotina</taxon>
        <taxon>Sordariomycetes</taxon>
        <taxon>Xylariomycetidae</taxon>
        <taxon>Xylariales</taxon>
        <taxon>Xylariaceae</taxon>
        <taxon>Xylaria</taxon>
    </lineage>
</organism>
<evidence type="ECO:0000313" key="4">
    <source>
        <dbReference type="Proteomes" id="UP000286045"/>
    </source>
</evidence>
<accession>A0A439D2J3</accession>
<protein>
    <recommendedName>
        <fullName evidence="5">Lytic polysaccharide monooxygenase</fullName>
    </recommendedName>
</protein>
<dbReference type="EMBL" id="RYZI01000198">
    <property type="protein sequence ID" value="RWA08471.1"/>
    <property type="molecule type" value="Genomic_DNA"/>
</dbReference>
<feature type="compositionally biased region" description="Low complexity" evidence="1">
    <location>
        <begin position="265"/>
        <end position="302"/>
    </location>
</feature>
<keyword evidence="4" id="KW-1185">Reference proteome</keyword>
<comment type="caution">
    <text evidence="3">The sequence shown here is derived from an EMBL/GenBank/DDBJ whole genome shotgun (WGS) entry which is preliminary data.</text>
</comment>
<dbReference type="Proteomes" id="UP000286045">
    <property type="component" value="Unassembled WGS sequence"/>
</dbReference>
<proteinExistence type="predicted"/>
<evidence type="ECO:0000313" key="3">
    <source>
        <dbReference type="EMBL" id="RWA08471.1"/>
    </source>
</evidence>
<dbReference type="PANTHER" id="PTHR36182">
    <property type="entry name" value="PROTEIN, PUTATIVE (AFU_ORTHOLOGUE AFUA_6G10930)-RELATED"/>
    <property type="match status" value="1"/>
</dbReference>
<keyword evidence="2" id="KW-0732">Signal</keyword>
<feature type="signal peptide" evidence="2">
    <location>
        <begin position="1"/>
        <end position="20"/>
    </location>
</feature>
<evidence type="ECO:0008006" key="5">
    <source>
        <dbReference type="Google" id="ProtNLM"/>
    </source>
</evidence>
<evidence type="ECO:0000256" key="1">
    <source>
        <dbReference type="SAM" id="MobiDB-lite"/>
    </source>
</evidence>
<gene>
    <name evidence="3" type="ORF">EKO27_g6623</name>
</gene>
<name>A0A439D2J3_9PEZI</name>
<reference evidence="3 4" key="1">
    <citation type="submission" date="2018-12" db="EMBL/GenBank/DDBJ databases">
        <title>Draft genome sequence of Xylaria grammica IHI A82.</title>
        <authorList>
            <person name="Buettner E."/>
            <person name="Kellner H."/>
        </authorList>
    </citation>
    <scope>NUCLEOTIDE SEQUENCE [LARGE SCALE GENOMIC DNA]</scope>
    <source>
        <strain evidence="3 4">IHI A82</strain>
    </source>
</reference>
<feature type="chain" id="PRO_5019139946" description="Lytic polysaccharide monooxygenase" evidence="2">
    <location>
        <begin position="21"/>
        <end position="430"/>
    </location>
</feature>
<dbReference type="Gene3D" id="2.70.50.70">
    <property type="match status" value="1"/>
</dbReference>
<evidence type="ECO:0000256" key="2">
    <source>
        <dbReference type="SAM" id="SignalP"/>
    </source>
</evidence>
<dbReference type="STRING" id="363999.A0A439D2J3"/>
<dbReference type="PANTHER" id="PTHR36182:SF2">
    <property type="entry name" value="LYTIC POLYSACCHARIDE MONOOXYGENASE"/>
    <property type="match status" value="1"/>
</dbReference>